<reference evidence="1" key="1">
    <citation type="journal article" date="2022" name="Front. Genet.">
        <title>Chromosome-Scale Assembly of the Dendrobium nobile Genome Provides Insights Into the Molecular Mechanism of the Biosynthesis of the Medicinal Active Ingredient of Dendrobium.</title>
        <authorList>
            <person name="Xu Q."/>
            <person name="Niu S.-C."/>
            <person name="Li K.-L."/>
            <person name="Zheng P.-J."/>
            <person name="Zhang X.-J."/>
            <person name="Jia Y."/>
            <person name="Liu Y."/>
            <person name="Niu Y.-X."/>
            <person name="Yu L.-H."/>
            <person name="Chen D.-F."/>
            <person name="Zhang G.-Q."/>
        </authorList>
    </citation>
    <scope>NUCLEOTIDE SEQUENCE</scope>
    <source>
        <tissue evidence="1">Leaf</tissue>
    </source>
</reference>
<proteinExistence type="predicted"/>
<keyword evidence="2" id="KW-1185">Reference proteome</keyword>
<name>A0A8T3CD95_DENNO</name>
<accession>A0A8T3CD95</accession>
<comment type="caution">
    <text evidence="1">The sequence shown here is derived from an EMBL/GenBank/DDBJ whole genome shotgun (WGS) entry which is preliminary data.</text>
</comment>
<dbReference type="AlphaFoldDB" id="A0A8T3CD95"/>
<dbReference type="EMBL" id="JAGYWB010000001">
    <property type="protein sequence ID" value="KAI0530937.1"/>
    <property type="molecule type" value="Genomic_DNA"/>
</dbReference>
<gene>
    <name evidence="1" type="ORF">KFK09_000485</name>
</gene>
<dbReference type="Proteomes" id="UP000829196">
    <property type="component" value="Unassembled WGS sequence"/>
</dbReference>
<protein>
    <submittedName>
        <fullName evidence="1">Uncharacterized protein</fullName>
    </submittedName>
</protein>
<sequence length="79" mass="9158">MARFVLELKSVMVVEQKLLLFGCLPRASYYEEPNPFLKEEKVGKKNKSGLFLLDYFAPNLRNKLQNETILLMDEMSGMV</sequence>
<organism evidence="1 2">
    <name type="scientific">Dendrobium nobile</name>
    <name type="common">Orchid</name>
    <dbReference type="NCBI Taxonomy" id="94219"/>
    <lineage>
        <taxon>Eukaryota</taxon>
        <taxon>Viridiplantae</taxon>
        <taxon>Streptophyta</taxon>
        <taxon>Embryophyta</taxon>
        <taxon>Tracheophyta</taxon>
        <taxon>Spermatophyta</taxon>
        <taxon>Magnoliopsida</taxon>
        <taxon>Liliopsida</taxon>
        <taxon>Asparagales</taxon>
        <taxon>Orchidaceae</taxon>
        <taxon>Epidendroideae</taxon>
        <taxon>Malaxideae</taxon>
        <taxon>Dendrobiinae</taxon>
        <taxon>Dendrobium</taxon>
    </lineage>
</organism>
<evidence type="ECO:0000313" key="1">
    <source>
        <dbReference type="EMBL" id="KAI0530937.1"/>
    </source>
</evidence>
<evidence type="ECO:0000313" key="2">
    <source>
        <dbReference type="Proteomes" id="UP000829196"/>
    </source>
</evidence>